<evidence type="ECO:0000256" key="5">
    <source>
        <dbReference type="PROSITE-ProRule" id="PRU01240"/>
    </source>
</evidence>
<dbReference type="InterPro" id="IPR036852">
    <property type="entry name" value="Peptidase_S8/S53_dom_sf"/>
</dbReference>
<evidence type="ECO:0000256" key="2">
    <source>
        <dbReference type="ARBA" id="ARBA00022670"/>
    </source>
</evidence>
<keyword evidence="4 5" id="KW-0720">Serine protease</keyword>
<feature type="region of interest" description="Disordered" evidence="6">
    <location>
        <begin position="366"/>
        <end position="392"/>
    </location>
</feature>
<dbReference type="CDD" id="cd00306">
    <property type="entry name" value="Peptidases_S8_S53"/>
    <property type="match status" value="1"/>
</dbReference>
<reference evidence="9 10" key="1">
    <citation type="submission" date="2019-10" db="EMBL/GenBank/DDBJ databases">
        <title>Corynebacterium sp novel species isolated from the respiratory tract of Marmot.</title>
        <authorList>
            <person name="Zhang G."/>
        </authorList>
    </citation>
    <scope>NUCLEOTIDE SEQUENCE [LARGE SCALE GENOMIC DNA]</scope>
    <source>
        <strain evidence="9 10">336</strain>
    </source>
</reference>
<comment type="similarity">
    <text evidence="1 5">Belongs to the peptidase S8 family.</text>
</comment>
<gene>
    <name evidence="9" type="ORF">F8377_01535</name>
</gene>
<dbReference type="PANTHER" id="PTHR43806:SF11">
    <property type="entry name" value="CEREVISIN-RELATED"/>
    <property type="match status" value="1"/>
</dbReference>
<evidence type="ECO:0000256" key="7">
    <source>
        <dbReference type="SAM" id="Phobius"/>
    </source>
</evidence>
<feature type="active site" description="Charge relay system" evidence="5">
    <location>
        <position position="55"/>
    </location>
</feature>
<evidence type="ECO:0000256" key="3">
    <source>
        <dbReference type="ARBA" id="ARBA00022801"/>
    </source>
</evidence>
<organism evidence="9 10">
    <name type="scientific">Corynebacterium zhongnanshanii</name>
    <dbReference type="NCBI Taxonomy" id="2768834"/>
    <lineage>
        <taxon>Bacteria</taxon>
        <taxon>Bacillati</taxon>
        <taxon>Actinomycetota</taxon>
        <taxon>Actinomycetes</taxon>
        <taxon>Mycobacteriales</taxon>
        <taxon>Corynebacteriaceae</taxon>
        <taxon>Corynebacterium</taxon>
    </lineage>
</organism>
<feature type="transmembrane region" description="Helical" evidence="7">
    <location>
        <begin position="333"/>
        <end position="357"/>
    </location>
</feature>
<evidence type="ECO:0000313" key="9">
    <source>
        <dbReference type="EMBL" id="KAB3522880.1"/>
    </source>
</evidence>
<dbReference type="InterPro" id="IPR050131">
    <property type="entry name" value="Peptidase_S8_subtilisin-like"/>
</dbReference>
<keyword evidence="7" id="KW-1133">Transmembrane helix</keyword>
<dbReference type="Gene3D" id="3.40.50.200">
    <property type="entry name" value="Peptidase S8/S53 domain"/>
    <property type="match status" value="1"/>
</dbReference>
<evidence type="ECO:0000256" key="6">
    <source>
        <dbReference type="SAM" id="MobiDB-lite"/>
    </source>
</evidence>
<keyword evidence="3 5" id="KW-0378">Hydrolase</keyword>
<feature type="region of interest" description="Disordered" evidence="6">
    <location>
        <begin position="1"/>
        <end position="28"/>
    </location>
</feature>
<dbReference type="EMBL" id="WBZJ01000001">
    <property type="protein sequence ID" value="KAB3522880.1"/>
    <property type="molecule type" value="Genomic_DNA"/>
</dbReference>
<accession>A0ABQ6VES0</accession>
<sequence>MSNTCQEGLIGPEIPVDHSATDTTPGSGHDVPIAVIDTGSAAPGVSGDRDFCILHGSAVASVIQQVAPGAHIASFLHSDSPERSEGTVSHLVAAIDAALAEPHPARIINISMVACQDTVELREAITRAQSTGALVVASTGNTGQCEEDQVPYPASLPGVLAVGAVDARDSANHVSDTGRVPADYSVAGPWAMLYASGGPVSARVERDPEKEPGAVTTFVGSPDPFIGTSFATPVVSGTAARVWEILPQATADTITAILLATASPGGAAPGMQQPIKVVDTQAAINAALQLREQQLATDISSVDTHAVPQTYAAVQPLPPTVTGVAFTPEATSYIVPVSLAVLLSLVVIALIVCRAVVPLSRPASVSPAMVRHGTPTGSLKPKADNSSEVPTE</sequence>
<name>A0ABQ6VES0_9CORY</name>
<dbReference type="InterPro" id="IPR000209">
    <property type="entry name" value="Peptidase_S8/S53_dom"/>
</dbReference>
<evidence type="ECO:0000256" key="1">
    <source>
        <dbReference type="ARBA" id="ARBA00011073"/>
    </source>
</evidence>
<keyword evidence="2 5" id="KW-0645">Protease</keyword>
<dbReference type="Pfam" id="PF00082">
    <property type="entry name" value="Peptidase_S8"/>
    <property type="match status" value="1"/>
</dbReference>
<keyword evidence="10" id="KW-1185">Reference proteome</keyword>
<feature type="domain" description="Peptidase S8/S53" evidence="8">
    <location>
        <begin position="55"/>
        <end position="264"/>
    </location>
</feature>
<evidence type="ECO:0000259" key="8">
    <source>
        <dbReference type="Pfam" id="PF00082"/>
    </source>
</evidence>
<dbReference type="SUPFAM" id="SSF52743">
    <property type="entry name" value="Subtilisin-like"/>
    <property type="match status" value="1"/>
</dbReference>
<feature type="active site" description="Charge relay system" evidence="5">
    <location>
        <position position="229"/>
    </location>
</feature>
<protein>
    <submittedName>
        <fullName evidence="9">S8 family serine peptidase</fullName>
    </submittedName>
</protein>
<feature type="active site" description="Charge relay system" evidence="5">
    <location>
        <position position="37"/>
    </location>
</feature>
<keyword evidence="7" id="KW-0472">Membrane</keyword>
<proteinExistence type="inferred from homology"/>
<dbReference type="PROSITE" id="PS00138">
    <property type="entry name" value="SUBTILASE_SER"/>
    <property type="match status" value="1"/>
</dbReference>
<dbReference type="PANTHER" id="PTHR43806">
    <property type="entry name" value="PEPTIDASE S8"/>
    <property type="match status" value="1"/>
</dbReference>
<dbReference type="PROSITE" id="PS51892">
    <property type="entry name" value="SUBTILASE"/>
    <property type="match status" value="1"/>
</dbReference>
<evidence type="ECO:0000256" key="4">
    <source>
        <dbReference type="ARBA" id="ARBA00022825"/>
    </source>
</evidence>
<evidence type="ECO:0000313" key="10">
    <source>
        <dbReference type="Proteomes" id="UP000436181"/>
    </source>
</evidence>
<dbReference type="InterPro" id="IPR023828">
    <property type="entry name" value="Peptidase_S8_Ser-AS"/>
</dbReference>
<comment type="caution">
    <text evidence="9">The sequence shown here is derived from an EMBL/GenBank/DDBJ whole genome shotgun (WGS) entry which is preliminary data.</text>
</comment>
<keyword evidence="7" id="KW-0812">Transmembrane</keyword>
<dbReference type="Proteomes" id="UP000436181">
    <property type="component" value="Unassembled WGS sequence"/>
</dbReference>